<feature type="binding site" evidence="1">
    <location>
        <position position="426"/>
    </location>
    <ligand>
        <name>Zn(2+)</name>
        <dbReference type="ChEBI" id="CHEBI:29105"/>
    </ligand>
</feature>
<keyword evidence="5" id="KW-1185">Reference proteome</keyword>
<evidence type="ECO:0000256" key="2">
    <source>
        <dbReference type="RuleBase" id="RU366019"/>
    </source>
</evidence>
<accession>A0A3N0DVD8</accession>
<keyword evidence="2" id="KW-0746">Sphingolipid metabolism</keyword>
<dbReference type="GO" id="GO:0005576">
    <property type="term" value="C:extracellular region"/>
    <property type="evidence" value="ECO:0007669"/>
    <property type="project" value="TreeGrafter"/>
</dbReference>
<dbReference type="Proteomes" id="UP000277094">
    <property type="component" value="Unassembled WGS sequence"/>
</dbReference>
<keyword evidence="1" id="KW-0862">Zinc</keyword>
<feature type="binding site" evidence="1">
    <location>
        <position position="461"/>
    </location>
    <ligand>
        <name>Zn(2+)</name>
        <dbReference type="ChEBI" id="CHEBI:29105"/>
    </ligand>
</feature>
<dbReference type="GO" id="GO:0046514">
    <property type="term" value="P:ceramide catabolic process"/>
    <property type="evidence" value="ECO:0007669"/>
    <property type="project" value="InterPro"/>
</dbReference>
<evidence type="ECO:0000256" key="1">
    <source>
        <dbReference type="PIRSR" id="PIRSR606823-2"/>
    </source>
</evidence>
<dbReference type="Pfam" id="PF04734">
    <property type="entry name" value="Ceramidase_alk"/>
    <property type="match status" value="2"/>
</dbReference>
<dbReference type="EMBL" id="RJSG01000002">
    <property type="protein sequence ID" value="RNL79373.1"/>
    <property type="molecule type" value="Genomic_DNA"/>
</dbReference>
<dbReference type="GO" id="GO:0042759">
    <property type="term" value="P:long-chain fatty acid biosynthetic process"/>
    <property type="evidence" value="ECO:0007669"/>
    <property type="project" value="TreeGrafter"/>
</dbReference>
<feature type="binding site" evidence="1">
    <location>
        <position position="118"/>
    </location>
    <ligand>
        <name>Zn(2+)</name>
        <dbReference type="ChEBI" id="CHEBI:29105"/>
    </ligand>
</feature>
<dbReference type="AlphaFoldDB" id="A0A3N0DVD8"/>
<evidence type="ECO:0000259" key="3">
    <source>
        <dbReference type="Pfam" id="PF04734"/>
    </source>
</evidence>
<evidence type="ECO:0000313" key="5">
    <source>
        <dbReference type="Proteomes" id="UP000277094"/>
    </source>
</evidence>
<comment type="caution">
    <text evidence="4">The sequence shown here is derived from an EMBL/GenBank/DDBJ whole genome shotgun (WGS) entry which is preliminary data.</text>
</comment>
<dbReference type="EC" id="3.5.1.23" evidence="2"/>
<proteinExistence type="inferred from homology"/>
<dbReference type="GO" id="GO:0017040">
    <property type="term" value="F:N-acylsphingosine amidohydrolase activity"/>
    <property type="evidence" value="ECO:0007669"/>
    <property type="project" value="UniProtKB-UniRule"/>
</dbReference>
<dbReference type="PANTHER" id="PTHR12670">
    <property type="entry name" value="CERAMIDASE"/>
    <property type="match status" value="1"/>
</dbReference>
<dbReference type="GO" id="GO:0046872">
    <property type="term" value="F:metal ion binding"/>
    <property type="evidence" value="ECO:0007669"/>
    <property type="project" value="UniProtKB-KW"/>
</dbReference>
<dbReference type="GO" id="GO:0046512">
    <property type="term" value="P:sphingosine biosynthetic process"/>
    <property type="evidence" value="ECO:0007669"/>
    <property type="project" value="TreeGrafter"/>
</dbReference>
<evidence type="ECO:0000313" key="4">
    <source>
        <dbReference type="EMBL" id="RNL79373.1"/>
    </source>
</evidence>
<dbReference type="GO" id="GO:0016020">
    <property type="term" value="C:membrane"/>
    <property type="evidence" value="ECO:0007669"/>
    <property type="project" value="GOC"/>
</dbReference>
<dbReference type="PANTHER" id="PTHR12670:SF1">
    <property type="entry name" value="NEUTRAL CERAMIDASE"/>
    <property type="match status" value="1"/>
</dbReference>
<feature type="domain" description="Neutral/alkaline non-lysosomal ceramidase N-terminal" evidence="3">
    <location>
        <begin position="404"/>
        <end position="485"/>
    </location>
</feature>
<feature type="binding site" evidence="1">
    <location>
        <position position="234"/>
    </location>
    <ligand>
        <name>Zn(2+)</name>
        <dbReference type="ChEBI" id="CHEBI:29105"/>
    </ligand>
</feature>
<dbReference type="InterPro" id="IPR006823">
    <property type="entry name" value="Ceramidase_alk"/>
</dbReference>
<feature type="domain" description="Neutral/alkaline non-lysosomal ceramidase N-terminal" evidence="3">
    <location>
        <begin position="34"/>
        <end position="286"/>
    </location>
</feature>
<keyword evidence="1" id="KW-0479">Metal-binding</keyword>
<comment type="catalytic activity">
    <reaction evidence="2">
        <text>an N-acylsphing-4-enine + H2O = sphing-4-enine + a fatty acid</text>
        <dbReference type="Rhea" id="RHEA:20856"/>
        <dbReference type="ChEBI" id="CHEBI:15377"/>
        <dbReference type="ChEBI" id="CHEBI:28868"/>
        <dbReference type="ChEBI" id="CHEBI:52639"/>
        <dbReference type="ChEBI" id="CHEBI:57756"/>
        <dbReference type="EC" id="3.5.1.23"/>
    </reaction>
</comment>
<dbReference type="OrthoDB" id="6899210at2"/>
<keyword evidence="2" id="KW-0443">Lipid metabolism</keyword>
<organism evidence="4 5">
    <name type="scientific">Nocardioides marmorisolisilvae</name>
    <dbReference type="NCBI Taxonomy" id="1542737"/>
    <lineage>
        <taxon>Bacteria</taxon>
        <taxon>Bacillati</taxon>
        <taxon>Actinomycetota</taxon>
        <taxon>Actinomycetes</taxon>
        <taxon>Propionibacteriales</taxon>
        <taxon>Nocardioidaceae</taxon>
        <taxon>Nocardioides</taxon>
    </lineage>
</organism>
<protein>
    <recommendedName>
        <fullName evidence="2">Neutral ceramidase</fullName>
        <ecNumber evidence="2">3.5.1.23</ecNumber>
    </recommendedName>
</protein>
<comment type="cofactor">
    <cofactor evidence="1">
        <name>Zn(2+)</name>
        <dbReference type="ChEBI" id="CHEBI:29105"/>
    </cofactor>
    <text evidence="1">Binds 1 zinc ion per subunit.</text>
</comment>
<dbReference type="RefSeq" id="WP_123233875.1">
    <property type="nucleotide sequence ID" value="NZ_RJSG01000002.1"/>
</dbReference>
<reference evidence="4 5" key="1">
    <citation type="submission" date="2018-11" db="EMBL/GenBank/DDBJ databases">
        <authorList>
            <person name="Li F."/>
        </authorList>
    </citation>
    <scope>NUCLEOTIDE SEQUENCE [LARGE SCALE GENOMIC DNA]</scope>
    <source>
        <strain evidence="4 5">KIS18-7</strain>
    </source>
</reference>
<gene>
    <name evidence="4" type="ORF">EFL95_10310</name>
</gene>
<keyword evidence="2" id="KW-0378">Hydrolase</keyword>
<name>A0A3N0DVD8_9ACTN</name>
<dbReference type="InterPro" id="IPR031329">
    <property type="entry name" value="NEUT/ALK_ceramidase_N"/>
</dbReference>
<sequence length="636" mass="68759">MDYWPGADLEGGRFRMSFPAFDEPTLPDVGDLLAGAAEVDITPPPGMPKAGHSRNAHDGTGFRTRIKARVVHLRTGQTSVALIALDLLAGSAFVQHALAAELADLDVPLSGLFLAATHTHAGPGQYSGSAFYNDWASNRRGFDPAYTRFLVDQLAAAVREAVSTRRPARAAIGCAEVFGLTRNRSLGAFVRNADLTDRRVEDQRKYVAIDPRLHLLRVDVAEGPLAAFNWFSIHGTGVSHHDHSYNADVWAYLNGELATRVEAATGRRPVSGAVVASHGDMTPAVKPGMLVYPEAERVGRGIGAAAAELHATLEGALSAEMPVAATLRQLDLTEDPVVDGIHLESPRIGWAKTAGAGENTTPVLHLFPPFKAGFPKKPRGPHREKRIAGTELGHSRLVGRPEEFPTVIPIHLLRLGHAAVVGLPFETTVEAGRRIGSAVQSSGLDVRTAFVSSLVNDHTDYLTTPEEYAAQYYEGASVLFGPRQQEWVAGQARRLADDLAAGVASVPRARTFDFGVHRYLAEPTGVSASRLFGGVRFVEATPTEDAFWEQTWTDVAPGDLTWHEPLVRVEAESAGAWHPVADDNGWHVEVTYLGRKAGRHSYVTRWYAPPLGRPERHRFVLLANAGQPELAGPAFD</sequence>
<comment type="similarity">
    <text evidence="2">Belongs to the neutral ceramidase family.</text>
</comment>